<dbReference type="Gene3D" id="2.160.20.10">
    <property type="entry name" value="Single-stranded right-handed beta-helix, Pectin lyase-like"/>
    <property type="match status" value="1"/>
</dbReference>
<dbReference type="KEGG" id="xbc:ELE36_03665"/>
<accession>A0A411HGD6</accession>
<organism evidence="2 3">
    <name type="scientific">Pseudolysobacter antarcticus</name>
    <dbReference type="NCBI Taxonomy" id="2511995"/>
    <lineage>
        <taxon>Bacteria</taxon>
        <taxon>Pseudomonadati</taxon>
        <taxon>Pseudomonadota</taxon>
        <taxon>Gammaproteobacteria</taxon>
        <taxon>Lysobacterales</taxon>
        <taxon>Rhodanobacteraceae</taxon>
        <taxon>Pseudolysobacter</taxon>
    </lineage>
</organism>
<dbReference type="EMBL" id="CP035704">
    <property type="protein sequence ID" value="QBB69549.1"/>
    <property type="molecule type" value="Genomic_DNA"/>
</dbReference>
<keyword evidence="3" id="KW-1185">Reference proteome</keyword>
<evidence type="ECO:0000259" key="1">
    <source>
        <dbReference type="Pfam" id="PF13229"/>
    </source>
</evidence>
<dbReference type="Proteomes" id="UP000291562">
    <property type="component" value="Chromosome"/>
</dbReference>
<dbReference type="AlphaFoldDB" id="A0A411HGD6"/>
<proteinExistence type="predicted"/>
<dbReference type="Pfam" id="PF13229">
    <property type="entry name" value="Beta_helix"/>
    <property type="match status" value="1"/>
</dbReference>
<feature type="domain" description="Right handed beta helix" evidence="1">
    <location>
        <begin position="165"/>
        <end position="322"/>
    </location>
</feature>
<reference evidence="2 3" key="1">
    <citation type="submission" date="2019-01" db="EMBL/GenBank/DDBJ databases">
        <title>Pseudolysobacter antarctica gen. nov., sp. nov., isolated from Fildes Peninsula, Antarctica.</title>
        <authorList>
            <person name="Wei Z."/>
            <person name="Peng F."/>
        </authorList>
    </citation>
    <scope>NUCLEOTIDE SEQUENCE [LARGE SCALE GENOMIC DNA]</scope>
    <source>
        <strain evidence="2 3">AQ6-296</strain>
    </source>
</reference>
<name>A0A411HGD6_9GAMM</name>
<dbReference type="OrthoDB" id="5410062at2"/>
<dbReference type="InterPro" id="IPR012334">
    <property type="entry name" value="Pectin_lyas_fold"/>
</dbReference>
<dbReference type="SUPFAM" id="SSF51126">
    <property type="entry name" value="Pectin lyase-like"/>
    <property type="match status" value="1"/>
</dbReference>
<evidence type="ECO:0000313" key="3">
    <source>
        <dbReference type="Proteomes" id="UP000291562"/>
    </source>
</evidence>
<protein>
    <recommendedName>
        <fullName evidence="1">Right handed beta helix domain-containing protein</fullName>
    </recommendedName>
</protein>
<sequence>MSQATCSFSRKAAIVIAAEMAGEGHAVFLAQFAYYQGRQAWKGNRPSGDPMQSTPICSYLPNGLRVILAASLFAVSGWSHAHPFCVATAQQFQDALTQSSNGGVYNGEDNDIYMVGGTYHTGAATGNAPFFYYSPNSTHAIKIVGGYAAGCSTGTSQTPPTTLDGGGNTGVLTIRNSHGNVIVQQLTLQNGESAEPGAGLQVNYLVTVNASVLIRKNIIRNNHSSVDAGGLYASGDSRLSVISNLIADNSTDANYGGAYLTGFGLPSLVYNNTVTQNFASTTSATVGGLYFGGGAVVDILNNIFWNNNSVGLYLGNSSANVVFNAYGTLGGNAPAATYGNFVKVNPKFLNASGGDFHLIGISPLLGVSTELVTYDDLDGNLHPQSGKVDLGAYEDTIFTDGLDGG</sequence>
<evidence type="ECO:0000313" key="2">
    <source>
        <dbReference type="EMBL" id="QBB69549.1"/>
    </source>
</evidence>
<gene>
    <name evidence="2" type="ORF">ELE36_03665</name>
</gene>
<dbReference type="InterPro" id="IPR039448">
    <property type="entry name" value="Beta_helix"/>
</dbReference>
<dbReference type="InterPro" id="IPR011050">
    <property type="entry name" value="Pectin_lyase_fold/virulence"/>
</dbReference>